<accession>A0A1L7TP02</accession>
<dbReference type="AlphaFoldDB" id="A0A1L7TP02"/>
<dbReference type="VEuPathDB" id="FungiDB:FMAN_09841"/>
<protein>
    <recommendedName>
        <fullName evidence="3">SnoaL-like domain-containing protein</fullName>
    </recommendedName>
</protein>
<dbReference type="EMBL" id="FCQH01000011">
    <property type="protein sequence ID" value="CVL00370.1"/>
    <property type="molecule type" value="Genomic_DNA"/>
</dbReference>
<organism evidence="1 2">
    <name type="scientific">Fusarium mangiferae</name>
    <name type="common">Mango malformation disease fungus</name>
    <dbReference type="NCBI Taxonomy" id="192010"/>
    <lineage>
        <taxon>Eukaryota</taxon>
        <taxon>Fungi</taxon>
        <taxon>Dikarya</taxon>
        <taxon>Ascomycota</taxon>
        <taxon>Pezizomycotina</taxon>
        <taxon>Sordariomycetes</taxon>
        <taxon>Hypocreomycetidae</taxon>
        <taxon>Hypocreales</taxon>
        <taxon>Nectriaceae</taxon>
        <taxon>Fusarium</taxon>
        <taxon>Fusarium fujikuroi species complex</taxon>
    </lineage>
</organism>
<dbReference type="InterPro" id="IPR032710">
    <property type="entry name" value="NTF2-like_dom_sf"/>
</dbReference>
<name>A0A1L7TP02_FUSMA</name>
<dbReference type="SUPFAM" id="SSF54427">
    <property type="entry name" value="NTF2-like"/>
    <property type="match status" value="1"/>
</dbReference>
<dbReference type="RefSeq" id="XP_041686328.1">
    <property type="nucleotide sequence ID" value="XM_041820449.1"/>
</dbReference>
<keyword evidence="2" id="KW-1185">Reference proteome</keyword>
<proteinExistence type="predicted"/>
<comment type="caution">
    <text evidence="1">The sequence shown here is derived from an EMBL/GenBank/DDBJ whole genome shotgun (WGS) entry which is preliminary data.</text>
</comment>
<sequence>MEQSYSVQSPSDQSVQPHVIQFLQAFYAVSDTPGETDKYVDMFAKDATFVLASKKASGHTEITTLRQGMWEAVASRKHTLNKVYPFGAGSDEVMLHGSVALQLKNGGSAEIEWAGRAELEKTAADGKYRLKFYQVYLDTGAAAAYKK</sequence>
<dbReference type="Proteomes" id="UP000184255">
    <property type="component" value="Unassembled WGS sequence"/>
</dbReference>
<dbReference type="PANTHER" id="PTHR39401:SF1">
    <property type="entry name" value="SNOAL-LIKE DOMAIN-CONTAINING PROTEIN"/>
    <property type="match status" value="1"/>
</dbReference>
<reference evidence="2" key="1">
    <citation type="journal article" date="2016" name="Genome Biol. Evol.">
        <title>Comparative 'omics' of the Fusarium fujikuroi species complex highlights differences in genetic potential and metabolite synthesis.</title>
        <authorList>
            <person name="Niehaus E.-M."/>
            <person name="Muensterkoetter M."/>
            <person name="Proctor R.H."/>
            <person name="Brown D.W."/>
            <person name="Sharon A."/>
            <person name="Idan Y."/>
            <person name="Oren-Young L."/>
            <person name="Sieber C.M."/>
            <person name="Novak O."/>
            <person name="Pencik A."/>
            <person name="Tarkowska D."/>
            <person name="Hromadova K."/>
            <person name="Freeman S."/>
            <person name="Maymon M."/>
            <person name="Elazar M."/>
            <person name="Youssef S.A."/>
            <person name="El-Shabrawy E.S.M."/>
            <person name="Shalaby A.B.A."/>
            <person name="Houterman P."/>
            <person name="Brock N.L."/>
            <person name="Burkhardt I."/>
            <person name="Tsavkelova E.A."/>
            <person name="Dickschat J.S."/>
            <person name="Galuszka P."/>
            <person name="Gueldener U."/>
            <person name="Tudzynski B."/>
        </authorList>
    </citation>
    <scope>NUCLEOTIDE SEQUENCE [LARGE SCALE GENOMIC DNA]</scope>
    <source>
        <strain evidence="2">MRC7560</strain>
    </source>
</reference>
<evidence type="ECO:0000313" key="1">
    <source>
        <dbReference type="EMBL" id="CVL00370.1"/>
    </source>
</evidence>
<gene>
    <name evidence="1" type="ORF">FMAN_09841</name>
</gene>
<dbReference type="Gene3D" id="3.10.450.50">
    <property type="match status" value="1"/>
</dbReference>
<dbReference type="GeneID" id="65089099"/>
<evidence type="ECO:0000313" key="2">
    <source>
        <dbReference type="Proteomes" id="UP000184255"/>
    </source>
</evidence>
<dbReference type="PANTHER" id="PTHR39401">
    <property type="entry name" value="SNOAL-LIKE DOMAIN-CONTAINING PROTEIN"/>
    <property type="match status" value="1"/>
</dbReference>
<evidence type="ECO:0008006" key="3">
    <source>
        <dbReference type="Google" id="ProtNLM"/>
    </source>
</evidence>